<feature type="compositionally biased region" description="Pro residues" evidence="1">
    <location>
        <begin position="1"/>
        <end position="10"/>
    </location>
</feature>
<organism evidence="2 3">
    <name type="scientific">Tessaracoccus palaemonis</name>
    <dbReference type="NCBI Taxonomy" id="2829499"/>
    <lineage>
        <taxon>Bacteria</taxon>
        <taxon>Bacillati</taxon>
        <taxon>Actinomycetota</taxon>
        <taxon>Actinomycetes</taxon>
        <taxon>Propionibacteriales</taxon>
        <taxon>Propionibacteriaceae</taxon>
        <taxon>Tessaracoccus</taxon>
    </lineage>
</organism>
<keyword evidence="3" id="KW-1185">Reference proteome</keyword>
<dbReference type="RefSeq" id="WP_219080742.1">
    <property type="nucleotide sequence ID" value="NZ_CP079216.1"/>
</dbReference>
<dbReference type="EMBL" id="CP079216">
    <property type="protein sequence ID" value="QXT62138.1"/>
    <property type="molecule type" value="Genomic_DNA"/>
</dbReference>
<proteinExistence type="predicted"/>
<protein>
    <recommendedName>
        <fullName evidence="4">Neutral zinc metallopeptidase</fullName>
    </recommendedName>
</protein>
<gene>
    <name evidence="2" type="ORF">KDB89_10215</name>
</gene>
<sequence length="316" mass="32948">MSNREPPPQPRRAAPADEGARRVRAAGTAVAAVLVLAALAAASSLLGGGGSRVATVTAPTMSVTAGIDLPLGVDVGAGAWQLPTRTLPDLPDPDPDSELYPAQTAALNALPVISLTGCPAPARVSSRAAWKRAVRAQWHCLQEAWAPVLAGYGLGVTEPAVSFYDGNGADSACGWIDAPAFYCSAGDGSAHFGTGHFQMAKYWDLSVNEMVNHEYAHHLQSLFGITAVKVAASGGAELDRRAELQATCLSAALTINNEAVDFGVEEYEGWMQRLGTMLSDDIHGSQDSLLDWGARGLYATTYQACNTWVAAPSAVG</sequence>
<evidence type="ECO:0000256" key="1">
    <source>
        <dbReference type="SAM" id="MobiDB-lite"/>
    </source>
</evidence>
<evidence type="ECO:0000313" key="3">
    <source>
        <dbReference type="Proteomes" id="UP000824504"/>
    </source>
</evidence>
<feature type="region of interest" description="Disordered" evidence="1">
    <location>
        <begin position="1"/>
        <end position="20"/>
    </location>
</feature>
<accession>A0ABX8SFF2</accession>
<evidence type="ECO:0008006" key="4">
    <source>
        <dbReference type="Google" id="ProtNLM"/>
    </source>
</evidence>
<dbReference type="Proteomes" id="UP000824504">
    <property type="component" value="Chromosome"/>
</dbReference>
<reference evidence="2 3" key="1">
    <citation type="submission" date="2021-07" db="EMBL/GenBank/DDBJ databases">
        <title>complete genome sequencing of Tessaracoccus sp.J1M15.</title>
        <authorList>
            <person name="Bae J.-W."/>
            <person name="Kim D.-y."/>
        </authorList>
    </citation>
    <scope>NUCLEOTIDE SEQUENCE [LARGE SCALE GENOMIC DNA]</scope>
    <source>
        <strain evidence="2 3">J1M15</strain>
    </source>
</reference>
<evidence type="ECO:0000313" key="2">
    <source>
        <dbReference type="EMBL" id="QXT62138.1"/>
    </source>
</evidence>
<name>A0ABX8SFF2_9ACTN</name>